<dbReference type="NCBIfam" id="TIGR01587">
    <property type="entry name" value="cas3_core"/>
    <property type="match status" value="1"/>
</dbReference>
<evidence type="ECO:0000256" key="10">
    <source>
        <dbReference type="SAM" id="MobiDB-lite"/>
    </source>
</evidence>
<evidence type="ECO:0000256" key="3">
    <source>
        <dbReference type="ARBA" id="ARBA00022722"/>
    </source>
</evidence>
<name>A0ABW2SQ64_9ACTO</name>
<evidence type="ECO:0000256" key="5">
    <source>
        <dbReference type="ARBA" id="ARBA00022741"/>
    </source>
</evidence>
<dbReference type="Pfam" id="PF22590">
    <property type="entry name" value="Cas3-like_C_2"/>
    <property type="match status" value="1"/>
</dbReference>
<dbReference type="InterPro" id="IPR038257">
    <property type="entry name" value="CRISPR-assoc_Cas3_HD_sf"/>
</dbReference>
<dbReference type="Gene3D" id="3.40.50.300">
    <property type="entry name" value="P-loop containing nucleotide triphosphate hydrolases"/>
    <property type="match status" value="2"/>
</dbReference>
<dbReference type="InterPro" id="IPR014001">
    <property type="entry name" value="Helicase_ATP-bd"/>
</dbReference>
<dbReference type="PROSITE" id="PS51643">
    <property type="entry name" value="HD_CAS3"/>
    <property type="match status" value="1"/>
</dbReference>
<feature type="domain" description="HD Cas3-type" evidence="11">
    <location>
        <begin position="46"/>
        <end position="250"/>
    </location>
</feature>
<keyword evidence="9" id="KW-0051">Antiviral defense</keyword>
<dbReference type="InterPro" id="IPR006483">
    <property type="entry name" value="CRISPR-assoc_Cas3_HD"/>
</dbReference>
<dbReference type="InterPro" id="IPR006474">
    <property type="entry name" value="Helicase_Cas3_CRISPR-ass_core"/>
</dbReference>
<evidence type="ECO:0000256" key="2">
    <source>
        <dbReference type="ARBA" id="ARBA00009046"/>
    </source>
</evidence>
<protein>
    <submittedName>
        <fullName evidence="12">CRISPR-associated helicase Cas3</fullName>
    </submittedName>
</protein>
<dbReference type="InterPro" id="IPR011545">
    <property type="entry name" value="DEAD/DEAH_box_helicase_dom"/>
</dbReference>
<keyword evidence="3" id="KW-0540">Nuclease</keyword>
<dbReference type="InterPro" id="IPR050547">
    <property type="entry name" value="DEAD_box_RNA_helicases"/>
</dbReference>
<sequence length="994" mass="109975">MRLFKATEQQSQPVAPPAFLSPEASLGGDDLSEIARSIWAKSDKQTEQKWLPLYQHLMDAADTAGRLFDDYLSDPHRELLAQIWEGDQDRARATLVFLAGAHDVGKASLEFVCQHSPLADLVREEGLAVPPSADVPHRSRLPHGFVSQFALEDLLVSRGCVANRAHGIATLVGVHHGRYPRASQVKEALEDYLYGPGSKDPKWAACRAELIEWMARRAGFPLDGWGAAMPAIGIAPAGAYASAVVVADWLASNEGYFPLIPIRADQRPLGAEQQKQRAAEGWHEARLPRPLQIPPLEGDITRAYREQFGWGEDRTPNPTQTRAAQLVRDSDVDLLIVEAPTGSGKTELALTVAGEMIRRRHLQGAIIALPTQATTDAMFERVTPWAQWIAAKVPQHVGVHLAHGRNDLNQGFQDLYPSAKNRVQTFDAEDDKPGLFASSWMAKRWRSTLSPLVVGTIDQVLLAALKSRHVLLRHLGLMGKAVVIDEVHAADTYMETYLEAALTWLGMYHVPVVLLSATLPGERRTALVKAYRRGRAGREDELPTDVGRGIGYPVLTSYSVAGDSLEVHPTAASQMDRDLRRSIRPLVIHDESDIAAFLDDELAEGGCAVVIRNTVMAAQSTYAALVAHFGRDDMTLTHARFLAADRVTKDRDMLDLFGRNSTHRPHRHIVVATQVIEQSLDVDFDLMLTDPAPMDLVLQRIGRLHRHPGRVRPSALVDPRAHVLVTDVGEEPWGYLRGCDTVYGRHRILRFLGILADQGGELRIEAPGQVAELTELACSADSVGPAAWQAPMEEAREADARARARSVDRARTWCLDGLNLTRWTADDLESHFAGDANDGESGIERARGVVARAAVRDGDEQIPVTVIPVDPFQGNVPVWPTWIKSEDRVSVRLEVGEDIPSQVLHEVRTWTTTLAPWQLRNKGEGNDQTIEAVAKEIWDNPVLRGWVWTDNPMLKDELILPMTMTDEFSTTLHTTVHGHELVYSPERGLEVKDL</sequence>
<dbReference type="Pfam" id="PF00270">
    <property type="entry name" value="DEAD"/>
    <property type="match status" value="1"/>
</dbReference>
<keyword evidence="4" id="KW-0479">Metal-binding</keyword>
<evidence type="ECO:0000313" key="12">
    <source>
        <dbReference type="EMBL" id="MFC7581985.1"/>
    </source>
</evidence>
<gene>
    <name evidence="12" type="primary">cas3</name>
    <name evidence="12" type="ORF">ACFQWG_12345</name>
</gene>
<dbReference type="PANTHER" id="PTHR47963">
    <property type="entry name" value="DEAD-BOX ATP-DEPENDENT RNA HELICASE 47, MITOCHONDRIAL"/>
    <property type="match status" value="1"/>
</dbReference>
<dbReference type="SUPFAM" id="SSF52540">
    <property type="entry name" value="P-loop containing nucleoside triphosphate hydrolases"/>
    <property type="match status" value="1"/>
</dbReference>
<evidence type="ECO:0000256" key="7">
    <source>
        <dbReference type="ARBA" id="ARBA00022806"/>
    </source>
</evidence>
<dbReference type="Gene3D" id="1.10.3210.30">
    <property type="match status" value="1"/>
</dbReference>
<evidence type="ECO:0000256" key="8">
    <source>
        <dbReference type="ARBA" id="ARBA00022840"/>
    </source>
</evidence>
<dbReference type="Pfam" id="PF18019">
    <property type="entry name" value="Cas3_HD"/>
    <property type="match status" value="1"/>
</dbReference>
<evidence type="ECO:0000313" key="13">
    <source>
        <dbReference type="Proteomes" id="UP001596527"/>
    </source>
</evidence>
<dbReference type="Proteomes" id="UP001596527">
    <property type="component" value="Unassembled WGS sequence"/>
</dbReference>
<accession>A0ABW2SQ64</accession>
<feature type="region of interest" description="Disordered" evidence="10">
    <location>
        <begin position="1"/>
        <end position="23"/>
    </location>
</feature>
<keyword evidence="5" id="KW-0547">Nucleotide-binding</keyword>
<dbReference type="PANTHER" id="PTHR47963:SF9">
    <property type="entry name" value="CRISPR-ASSOCIATED ENDONUCLEASE_HELICASE CAS3"/>
    <property type="match status" value="1"/>
</dbReference>
<evidence type="ECO:0000259" key="11">
    <source>
        <dbReference type="PROSITE" id="PS51643"/>
    </source>
</evidence>
<comment type="caution">
    <text evidence="12">The sequence shown here is derived from an EMBL/GenBank/DDBJ whole genome shotgun (WGS) entry which is preliminary data.</text>
</comment>
<comment type="similarity">
    <text evidence="1">In the N-terminal section; belongs to the CRISPR-associated nuclease Cas3-HD family.</text>
</comment>
<evidence type="ECO:0000256" key="9">
    <source>
        <dbReference type="ARBA" id="ARBA00023118"/>
    </source>
</evidence>
<organism evidence="12 13">
    <name type="scientific">Schaalia naturae</name>
    <dbReference type="NCBI Taxonomy" id="635203"/>
    <lineage>
        <taxon>Bacteria</taxon>
        <taxon>Bacillati</taxon>
        <taxon>Actinomycetota</taxon>
        <taxon>Actinomycetes</taxon>
        <taxon>Actinomycetales</taxon>
        <taxon>Actinomycetaceae</taxon>
        <taxon>Schaalia</taxon>
    </lineage>
</organism>
<evidence type="ECO:0000256" key="4">
    <source>
        <dbReference type="ARBA" id="ARBA00022723"/>
    </source>
</evidence>
<dbReference type="NCBIfam" id="TIGR01596">
    <property type="entry name" value="cas3_HD"/>
    <property type="match status" value="1"/>
</dbReference>
<dbReference type="SMART" id="SM00487">
    <property type="entry name" value="DEXDc"/>
    <property type="match status" value="1"/>
</dbReference>
<evidence type="ECO:0000256" key="6">
    <source>
        <dbReference type="ARBA" id="ARBA00022801"/>
    </source>
</evidence>
<evidence type="ECO:0000256" key="1">
    <source>
        <dbReference type="ARBA" id="ARBA00006847"/>
    </source>
</evidence>
<dbReference type="RefSeq" id="WP_380975748.1">
    <property type="nucleotide sequence ID" value="NZ_JBHTEF010000001.1"/>
</dbReference>
<keyword evidence="7" id="KW-0347">Helicase</keyword>
<dbReference type="EMBL" id="JBHTEF010000001">
    <property type="protein sequence ID" value="MFC7581985.1"/>
    <property type="molecule type" value="Genomic_DNA"/>
</dbReference>
<comment type="similarity">
    <text evidence="2">In the central section; belongs to the CRISPR-associated helicase Cas3 family.</text>
</comment>
<keyword evidence="6" id="KW-0378">Hydrolase</keyword>
<keyword evidence="13" id="KW-1185">Reference proteome</keyword>
<reference evidence="13" key="1">
    <citation type="journal article" date="2019" name="Int. J. Syst. Evol. Microbiol.">
        <title>The Global Catalogue of Microorganisms (GCM) 10K type strain sequencing project: providing services to taxonomists for standard genome sequencing and annotation.</title>
        <authorList>
            <consortium name="The Broad Institute Genomics Platform"/>
            <consortium name="The Broad Institute Genome Sequencing Center for Infectious Disease"/>
            <person name="Wu L."/>
            <person name="Ma J."/>
        </authorList>
    </citation>
    <scope>NUCLEOTIDE SEQUENCE [LARGE SCALE GENOMIC DNA]</scope>
    <source>
        <strain evidence="13">CCUG 56698</strain>
    </source>
</reference>
<proteinExistence type="inferred from homology"/>
<dbReference type="InterPro" id="IPR054712">
    <property type="entry name" value="Cas3-like_dom"/>
</dbReference>
<keyword evidence="8" id="KW-0067">ATP-binding</keyword>
<dbReference type="CDD" id="cd09641">
    <property type="entry name" value="Cas3''_I"/>
    <property type="match status" value="1"/>
</dbReference>
<dbReference type="InterPro" id="IPR027417">
    <property type="entry name" value="P-loop_NTPase"/>
</dbReference>